<keyword evidence="2" id="KW-0808">Transferase</keyword>
<dbReference type="AlphaFoldDB" id="A0A347ZSF9"/>
<dbReference type="PANTHER" id="PTHR18964">
    <property type="entry name" value="ROK (REPRESSOR, ORF, KINASE) FAMILY"/>
    <property type="match status" value="1"/>
</dbReference>
<dbReference type="PANTHER" id="PTHR18964:SF149">
    <property type="entry name" value="BIFUNCTIONAL UDP-N-ACETYLGLUCOSAMINE 2-EPIMERASE_N-ACETYLMANNOSAMINE KINASE"/>
    <property type="match status" value="1"/>
</dbReference>
<evidence type="ECO:0000313" key="3">
    <source>
        <dbReference type="Proteomes" id="UP000256388"/>
    </source>
</evidence>
<name>A0A347ZSF9_9CHLR</name>
<dbReference type="GO" id="GO:0016301">
    <property type="term" value="F:kinase activity"/>
    <property type="evidence" value="ECO:0007669"/>
    <property type="project" value="UniProtKB-KW"/>
</dbReference>
<dbReference type="Gene3D" id="3.30.420.40">
    <property type="match status" value="2"/>
</dbReference>
<gene>
    <name evidence="2" type="ORF">DFR64_1072</name>
</gene>
<protein>
    <submittedName>
        <fullName evidence="2">Glucokinase</fullName>
    </submittedName>
</protein>
<dbReference type="Proteomes" id="UP000256388">
    <property type="component" value="Unassembled WGS sequence"/>
</dbReference>
<evidence type="ECO:0000313" key="2">
    <source>
        <dbReference type="EMBL" id="REG11195.1"/>
    </source>
</evidence>
<dbReference type="SUPFAM" id="SSF53067">
    <property type="entry name" value="Actin-like ATPase domain"/>
    <property type="match status" value="1"/>
</dbReference>
<dbReference type="Pfam" id="PF00480">
    <property type="entry name" value="ROK"/>
    <property type="match status" value="1"/>
</dbReference>
<dbReference type="RefSeq" id="WP_116224331.1">
    <property type="nucleotide sequence ID" value="NZ_AP018437.1"/>
</dbReference>
<reference evidence="2 3" key="1">
    <citation type="submission" date="2018-08" db="EMBL/GenBank/DDBJ databases">
        <title>Genomic Encyclopedia of Type Strains, Phase IV (KMG-IV): sequencing the most valuable type-strain genomes for metagenomic binning, comparative biology and taxonomic classification.</title>
        <authorList>
            <person name="Goeker M."/>
        </authorList>
    </citation>
    <scope>NUCLEOTIDE SEQUENCE [LARGE SCALE GENOMIC DNA]</scope>
    <source>
        <strain evidence="2 3">DSM 23923</strain>
    </source>
</reference>
<dbReference type="EMBL" id="QUMS01000001">
    <property type="protein sequence ID" value="REG11195.1"/>
    <property type="molecule type" value="Genomic_DNA"/>
</dbReference>
<keyword evidence="2" id="KW-0418">Kinase</keyword>
<dbReference type="PROSITE" id="PS01125">
    <property type="entry name" value="ROK"/>
    <property type="match status" value="1"/>
</dbReference>
<dbReference type="OrthoDB" id="9795247at2"/>
<comment type="caution">
    <text evidence="2">The sequence shown here is derived from an EMBL/GenBank/DDBJ whole genome shotgun (WGS) entry which is preliminary data.</text>
</comment>
<keyword evidence="3" id="KW-1185">Reference proteome</keyword>
<accession>A0A347ZSF9</accession>
<proteinExistence type="inferred from homology"/>
<organism evidence="2 3">
    <name type="scientific">Pelolinea submarina</name>
    <dbReference type="NCBI Taxonomy" id="913107"/>
    <lineage>
        <taxon>Bacteria</taxon>
        <taxon>Bacillati</taxon>
        <taxon>Chloroflexota</taxon>
        <taxon>Anaerolineae</taxon>
        <taxon>Anaerolineales</taxon>
        <taxon>Anaerolineaceae</taxon>
        <taxon>Pelolinea</taxon>
    </lineage>
</organism>
<dbReference type="InterPro" id="IPR043129">
    <property type="entry name" value="ATPase_NBD"/>
</dbReference>
<sequence>MDAIITLDIGGTNTRCALFHTEKDDPVSIEKVNTSVNNEPAINRIIEVVEKSWPKDRKVVGIAAAAPGSIDVIKNEVILAPNIAGWQDYPLGEILEKHFNTKVLVNNDARMAAVGEWKRGAGRGHNDILYYTVSTGLGGGVITGGHILQGSRGIATEVGHIVLDDNGPLCGCGKAGHFESYSSGTGIQHHVERKIKEGAATILKTAAPSSREIAEAAKAGDELALEAFEIGGYYMGIAVSNYLHIFNPTCVIFGGGVTLSFDLIMPSFRASLEKHVLNPLYLKDLKIALAELGDNAGLIGTYEYMKQNV</sequence>
<dbReference type="InterPro" id="IPR000600">
    <property type="entry name" value="ROK"/>
</dbReference>
<evidence type="ECO:0000256" key="1">
    <source>
        <dbReference type="ARBA" id="ARBA00006479"/>
    </source>
</evidence>
<dbReference type="InterPro" id="IPR049874">
    <property type="entry name" value="ROK_cs"/>
</dbReference>
<comment type="similarity">
    <text evidence="1">Belongs to the ROK (NagC/XylR) family.</text>
</comment>